<evidence type="ECO:0000259" key="2">
    <source>
        <dbReference type="Pfam" id="PF01814"/>
    </source>
</evidence>
<accession>E9E5M1</accession>
<dbReference type="OrthoDB" id="58416at2759"/>
<dbReference type="eggNOG" id="ENOG502SHZ8">
    <property type="taxonomic scope" value="Eukaryota"/>
</dbReference>
<keyword evidence="1" id="KW-0812">Transmembrane</keyword>
<dbReference type="Pfam" id="PF01814">
    <property type="entry name" value="Hemerythrin"/>
    <property type="match status" value="1"/>
</dbReference>
<dbReference type="InterPro" id="IPR012312">
    <property type="entry name" value="Hemerythrin-like"/>
</dbReference>
<keyword evidence="1" id="KW-1133">Transmembrane helix</keyword>
<sequence>MKFFSHASPIFILTLAIFKFTRRESKVLLFLKLLLHSQGPKTAVTECGVWKCVSVAFAQMWSAGFIAIVFYVFLGANLFSRRSPFFHDRGAPPAGEWADGPLKLVDTPWTLHQKDDLFTTAATHMALLHNAIIRGYNSIYLQAPHVRGGDVPDFAAYALTWHKFLVSHHDDEEDRLFPDMVGILRDDGIWGNMTQEHESFLPGLAAFQALLNGTNATAYSPGALLGVMDSFAADLSAHLHNEVAVMAGMAAHENAPARESLRGALAGDMLKAWGKKTVTRAGYVDVLPFFLLNTDRTFEGGVWRNWPRMPEAVRWSMVNLVGMRHGPRWRFSSCDAAGRPRELFALRALREEKEKERSEL</sequence>
<name>E9E5M1_METAQ</name>
<dbReference type="HOGENOM" id="CLU_066708_0_0_1"/>
<keyword evidence="1" id="KW-0472">Membrane</keyword>
<gene>
    <name evidence="3" type="ORF">MAC_05169</name>
</gene>
<dbReference type="GeneID" id="19249480"/>
<reference evidence="3 4" key="1">
    <citation type="journal article" date="2011" name="PLoS Genet.">
        <title>Genome sequencing and comparative transcriptomics of the model entomopathogenic fungi Metarhizium anisopliae and M. acridum.</title>
        <authorList>
            <person name="Gao Q."/>
            <person name="Jin K."/>
            <person name="Ying S.H."/>
            <person name="Zhang Y."/>
            <person name="Xiao G."/>
            <person name="Shang Y."/>
            <person name="Duan Z."/>
            <person name="Hu X."/>
            <person name="Xie X.Q."/>
            <person name="Zhou G."/>
            <person name="Peng G."/>
            <person name="Luo Z."/>
            <person name="Huang W."/>
            <person name="Wang B."/>
            <person name="Fang W."/>
            <person name="Wang S."/>
            <person name="Zhong Y."/>
            <person name="Ma L.J."/>
            <person name="St Leger R.J."/>
            <person name="Zhao G.P."/>
            <person name="Pei Y."/>
            <person name="Feng M.G."/>
            <person name="Xia Y."/>
            <person name="Wang C."/>
        </authorList>
    </citation>
    <scope>NUCLEOTIDE SEQUENCE [LARGE SCALE GENOMIC DNA]</scope>
    <source>
        <strain evidence="3 4">CQMa 102</strain>
    </source>
</reference>
<dbReference type="OMA" id="MTQEHES"/>
<keyword evidence="4" id="KW-1185">Reference proteome</keyword>
<dbReference type="AlphaFoldDB" id="E9E5M1"/>
<dbReference type="PANTHER" id="PTHR38048:SF2">
    <property type="entry name" value="HEMERYTHRIN-LIKE DOMAIN-CONTAINING PROTEIN"/>
    <property type="match status" value="1"/>
</dbReference>
<proteinExistence type="predicted"/>
<dbReference type="KEGG" id="maw:19249480"/>
<evidence type="ECO:0000256" key="1">
    <source>
        <dbReference type="SAM" id="Phobius"/>
    </source>
</evidence>
<evidence type="ECO:0000313" key="3">
    <source>
        <dbReference type="EMBL" id="EFY88734.1"/>
    </source>
</evidence>
<dbReference type="PANTHER" id="PTHR38048">
    <property type="entry name" value="EXPRESSED PROTEIN"/>
    <property type="match status" value="1"/>
</dbReference>
<dbReference type="EMBL" id="GL698507">
    <property type="protein sequence ID" value="EFY88734.1"/>
    <property type="molecule type" value="Genomic_DNA"/>
</dbReference>
<dbReference type="InParanoid" id="E9E5M1"/>
<dbReference type="RefSeq" id="XP_007811509.1">
    <property type="nucleotide sequence ID" value="XM_007813318.1"/>
</dbReference>
<protein>
    <submittedName>
        <fullName evidence="3">Hemerythrin HHE cation binding domain-containing protein</fullName>
    </submittedName>
</protein>
<dbReference type="InterPro" id="IPR053206">
    <property type="entry name" value="Dimeric_xanthone_biosynth"/>
</dbReference>
<dbReference type="Proteomes" id="UP000002499">
    <property type="component" value="Unassembled WGS sequence"/>
</dbReference>
<feature type="transmembrane region" description="Helical" evidence="1">
    <location>
        <begin position="60"/>
        <end position="79"/>
    </location>
</feature>
<feature type="domain" description="Hemerythrin-like" evidence="2">
    <location>
        <begin position="125"/>
        <end position="249"/>
    </location>
</feature>
<organism evidence="4">
    <name type="scientific">Metarhizium acridum (strain CQMa 102)</name>
    <dbReference type="NCBI Taxonomy" id="655827"/>
    <lineage>
        <taxon>Eukaryota</taxon>
        <taxon>Fungi</taxon>
        <taxon>Dikarya</taxon>
        <taxon>Ascomycota</taxon>
        <taxon>Pezizomycotina</taxon>
        <taxon>Sordariomycetes</taxon>
        <taxon>Hypocreomycetidae</taxon>
        <taxon>Hypocreales</taxon>
        <taxon>Clavicipitaceae</taxon>
        <taxon>Metarhizium</taxon>
    </lineage>
</organism>
<dbReference type="CDD" id="cd12108">
    <property type="entry name" value="Hr-like"/>
    <property type="match status" value="1"/>
</dbReference>
<dbReference type="Gene3D" id="1.20.120.520">
    <property type="entry name" value="nmb1532 protein domain like"/>
    <property type="match status" value="1"/>
</dbReference>
<evidence type="ECO:0000313" key="4">
    <source>
        <dbReference type="Proteomes" id="UP000002499"/>
    </source>
</evidence>